<sequence length="245" mass="28938">MALFLKANWENIIMVNYEIDPEILIPFLPKGVELDLFNEKCYISLVGFMFKKTKLFTIPIPFFGSFEEINLRFYVRRKEENGSTKRGVVFINETIPYPIVAWVANKLYNEHYTVVPTKHKIIEEKLLKKIKFEWLLNKKWNSIAVTTATTSEKMKPNSLESFIYENYYGYTKINENKTEEYKLQHPSWKVSEVLDYKIDCDFEAMYGKSFSVLNQTKPEAVFIADGSAVAIEWKRTKLNFDNERR</sequence>
<organism evidence="1 2">
    <name type="scientific">Flavobacterium franklandianum</name>
    <dbReference type="NCBI Taxonomy" id="2594430"/>
    <lineage>
        <taxon>Bacteria</taxon>
        <taxon>Pseudomonadati</taxon>
        <taxon>Bacteroidota</taxon>
        <taxon>Flavobacteriia</taxon>
        <taxon>Flavobacteriales</taxon>
        <taxon>Flavobacteriaceae</taxon>
        <taxon>Flavobacterium</taxon>
    </lineage>
</organism>
<keyword evidence="2" id="KW-1185">Reference proteome</keyword>
<dbReference type="AlphaFoldDB" id="A0A553CQP5"/>
<proteinExistence type="predicted"/>
<reference evidence="1 2" key="1">
    <citation type="submission" date="2019-07" db="EMBL/GenBank/DDBJ databases">
        <title>Novel species of Flavobacterium.</title>
        <authorList>
            <person name="Liu Q."/>
            <person name="Xin Y.-H."/>
        </authorList>
    </citation>
    <scope>NUCLEOTIDE SEQUENCE [LARGE SCALE GENOMIC DNA]</scope>
    <source>
        <strain evidence="1 2">LB3P56</strain>
    </source>
</reference>
<accession>A0A553CQP5</accession>
<dbReference type="RefSeq" id="WP_144070844.1">
    <property type="nucleotide sequence ID" value="NZ_VJZR01000002.1"/>
</dbReference>
<dbReference type="EMBL" id="VJZR01000002">
    <property type="protein sequence ID" value="TRX22765.1"/>
    <property type="molecule type" value="Genomic_DNA"/>
</dbReference>
<name>A0A553CQP5_9FLAO</name>
<dbReference type="OrthoDB" id="1421826at2"/>
<gene>
    <name evidence="1" type="ORF">FNW17_03075</name>
</gene>
<dbReference type="Proteomes" id="UP000318585">
    <property type="component" value="Unassembled WGS sequence"/>
</dbReference>
<evidence type="ECO:0000313" key="2">
    <source>
        <dbReference type="Proteomes" id="UP000318585"/>
    </source>
</evidence>
<comment type="caution">
    <text evidence="1">The sequence shown here is derived from an EMBL/GenBank/DDBJ whole genome shotgun (WGS) entry which is preliminary data.</text>
</comment>
<dbReference type="PANTHER" id="PTHR39186:SF1">
    <property type="entry name" value="DUF2071 DOMAIN-CONTAINING PROTEIN"/>
    <property type="match status" value="1"/>
</dbReference>
<protein>
    <submittedName>
        <fullName evidence="1">DUF2071 domain-containing protein</fullName>
    </submittedName>
</protein>
<dbReference type="InterPro" id="IPR018644">
    <property type="entry name" value="DUF2071"/>
</dbReference>
<dbReference type="Pfam" id="PF09844">
    <property type="entry name" value="DUF2071"/>
    <property type="match status" value="1"/>
</dbReference>
<dbReference type="PANTHER" id="PTHR39186">
    <property type="entry name" value="DUF2071 FAMILY PROTEIN"/>
    <property type="match status" value="1"/>
</dbReference>
<evidence type="ECO:0000313" key="1">
    <source>
        <dbReference type="EMBL" id="TRX22765.1"/>
    </source>
</evidence>